<name>A0A2P2PY38_RHIMU</name>
<protein>
    <submittedName>
        <fullName evidence="1">Uncharacterized protein</fullName>
    </submittedName>
</protein>
<organism evidence="1">
    <name type="scientific">Rhizophora mucronata</name>
    <name type="common">Asiatic mangrove</name>
    <dbReference type="NCBI Taxonomy" id="61149"/>
    <lineage>
        <taxon>Eukaryota</taxon>
        <taxon>Viridiplantae</taxon>
        <taxon>Streptophyta</taxon>
        <taxon>Embryophyta</taxon>
        <taxon>Tracheophyta</taxon>
        <taxon>Spermatophyta</taxon>
        <taxon>Magnoliopsida</taxon>
        <taxon>eudicotyledons</taxon>
        <taxon>Gunneridae</taxon>
        <taxon>Pentapetalae</taxon>
        <taxon>rosids</taxon>
        <taxon>fabids</taxon>
        <taxon>Malpighiales</taxon>
        <taxon>Rhizophoraceae</taxon>
        <taxon>Rhizophora</taxon>
    </lineage>
</organism>
<accession>A0A2P2PY38</accession>
<proteinExistence type="predicted"/>
<dbReference type="EMBL" id="GGEC01079109">
    <property type="protein sequence ID" value="MBX59593.1"/>
    <property type="molecule type" value="Transcribed_RNA"/>
</dbReference>
<evidence type="ECO:0000313" key="1">
    <source>
        <dbReference type="EMBL" id="MBX59593.1"/>
    </source>
</evidence>
<sequence length="43" mass="5081">MLRVLLSHLVKLGLNKTRNQSPKLYRKLWVLSIPKKPLLMLLK</sequence>
<reference evidence="1" key="1">
    <citation type="submission" date="2018-02" db="EMBL/GenBank/DDBJ databases">
        <title>Rhizophora mucronata_Transcriptome.</title>
        <authorList>
            <person name="Meera S.P."/>
            <person name="Sreeshan A."/>
            <person name="Augustine A."/>
        </authorList>
    </citation>
    <scope>NUCLEOTIDE SEQUENCE</scope>
    <source>
        <tissue evidence="1">Leaf</tissue>
    </source>
</reference>
<dbReference type="AlphaFoldDB" id="A0A2P2PY38"/>